<sequence>MENRKILRIMKIVHEKMAYHEMEKNDKKMKEKGVESED</sequence>
<dbReference type="EMBL" id="CAJJDP010000119">
    <property type="protein sequence ID" value="CAD8199398.1"/>
    <property type="molecule type" value="Genomic_DNA"/>
</dbReference>
<proteinExistence type="predicted"/>
<accession>A0A8S1XEQ8</accession>
<gene>
    <name evidence="1" type="ORF">POCTA_138.1.T1190089</name>
</gene>
<evidence type="ECO:0000313" key="2">
    <source>
        <dbReference type="Proteomes" id="UP000683925"/>
    </source>
</evidence>
<protein>
    <submittedName>
        <fullName evidence="1">Uncharacterized protein</fullName>
    </submittedName>
</protein>
<dbReference type="Proteomes" id="UP000683925">
    <property type="component" value="Unassembled WGS sequence"/>
</dbReference>
<keyword evidence="2" id="KW-1185">Reference proteome</keyword>
<evidence type="ECO:0000313" key="1">
    <source>
        <dbReference type="EMBL" id="CAD8199398.1"/>
    </source>
</evidence>
<reference evidence="1" key="1">
    <citation type="submission" date="2021-01" db="EMBL/GenBank/DDBJ databases">
        <authorList>
            <consortium name="Genoscope - CEA"/>
            <person name="William W."/>
        </authorList>
    </citation>
    <scope>NUCLEOTIDE SEQUENCE</scope>
</reference>
<organism evidence="1 2">
    <name type="scientific">Paramecium octaurelia</name>
    <dbReference type="NCBI Taxonomy" id="43137"/>
    <lineage>
        <taxon>Eukaryota</taxon>
        <taxon>Sar</taxon>
        <taxon>Alveolata</taxon>
        <taxon>Ciliophora</taxon>
        <taxon>Intramacronucleata</taxon>
        <taxon>Oligohymenophorea</taxon>
        <taxon>Peniculida</taxon>
        <taxon>Parameciidae</taxon>
        <taxon>Paramecium</taxon>
    </lineage>
</organism>
<name>A0A8S1XEQ8_PAROT</name>
<comment type="caution">
    <text evidence="1">The sequence shown here is derived from an EMBL/GenBank/DDBJ whole genome shotgun (WGS) entry which is preliminary data.</text>
</comment>
<dbReference type="AlphaFoldDB" id="A0A8S1XEQ8"/>